<comment type="catalytic activity">
    <reaction evidence="3">
        <text>2 GTP = 3',3'-c-di-GMP + 2 diphosphate</text>
        <dbReference type="Rhea" id="RHEA:24898"/>
        <dbReference type="ChEBI" id="CHEBI:33019"/>
        <dbReference type="ChEBI" id="CHEBI:37565"/>
        <dbReference type="ChEBI" id="CHEBI:58805"/>
        <dbReference type="EC" id="2.7.7.65"/>
    </reaction>
</comment>
<proteinExistence type="predicted"/>
<dbReference type="InterPro" id="IPR050469">
    <property type="entry name" value="Diguanylate_Cyclase"/>
</dbReference>
<dbReference type="NCBIfam" id="TIGR00254">
    <property type="entry name" value="GGDEF"/>
    <property type="match status" value="1"/>
</dbReference>
<sequence length="497" mass="56704">MLQLSLKQLTLRYTVIMLSLVIALSIISFISIKNLLDDNYQEKQLETLKIKAYNISVRLEFYRRILYRLAEENKTKDLIVFGDKNQAQLWAKEMQLLLPDSISVALFNDDGEILGQQKALRVGRLCYADLHRHINDTPFNKPPVHREDPAFAHFDLFNNVISNNENIGVLFASFRLSVLQALLGELTEQGQHLQLYTGDNKLIVETNHFVNHSSNNNILHTVNLPIKNSDWYLKAHIQQKKVTDILVYIGFTNAILFILLSFMLFVFSNRLVKTFSSDFKTIKNLLIGLKNNDIDTDNIHSKLSETEDIIIDIQHIAEDISESQQQLMKFSQCDDLTGLLNRRGFLQESTHCIDLAKRSIESTLILLDLDYFKQVNDNFGHATGDLILKTLASCIKSSTRTVDVSARIGGDEFSIILVKCSYEQAITWYQDISEDFQQQQKQKLNLPDEIRLCSLSAGYAGIEFDDKDISYAMSRADKALYAAKGAGRSNIQGYEIE</sequence>
<dbReference type="SMART" id="SM00267">
    <property type="entry name" value="GGDEF"/>
    <property type="match status" value="1"/>
</dbReference>
<keyword evidence="4" id="KW-1133">Transmembrane helix</keyword>
<evidence type="ECO:0000256" key="1">
    <source>
        <dbReference type="ARBA" id="ARBA00001946"/>
    </source>
</evidence>
<keyword evidence="4" id="KW-0812">Transmembrane</keyword>
<gene>
    <name evidence="6" type="ORF">DIZ80_15480</name>
</gene>
<evidence type="ECO:0000313" key="7">
    <source>
        <dbReference type="Proteomes" id="UP000254266"/>
    </source>
</evidence>
<keyword evidence="7" id="KW-1185">Reference proteome</keyword>
<protein>
    <recommendedName>
        <fullName evidence="2">diguanylate cyclase</fullName>
        <ecNumber evidence="2">2.7.7.65</ecNumber>
    </recommendedName>
</protein>
<dbReference type="PROSITE" id="PS50887">
    <property type="entry name" value="GGDEF"/>
    <property type="match status" value="1"/>
</dbReference>
<dbReference type="Gene3D" id="3.30.70.270">
    <property type="match status" value="1"/>
</dbReference>
<dbReference type="EC" id="2.7.7.65" evidence="2"/>
<feature type="transmembrane region" description="Helical" evidence="4">
    <location>
        <begin position="245"/>
        <end position="267"/>
    </location>
</feature>
<keyword evidence="4" id="KW-0472">Membrane</keyword>
<evidence type="ECO:0000256" key="2">
    <source>
        <dbReference type="ARBA" id="ARBA00012528"/>
    </source>
</evidence>
<dbReference type="Pfam" id="PF00990">
    <property type="entry name" value="GGDEF"/>
    <property type="match status" value="1"/>
</dbReference>
<feature type="domain" description="GGDEF" evidence="5">
    <location>
        <begin position="360"/>
        <end position="496"/>
    </location>
</feature>
<dbReference type="PANTHER" id="PTHR45138:SF9">
    <property type="entry name" value="DIGUANYLATE CYCLASE DGCM-RELATED"/>
    <property type="match status" value="1"/>
</dbReference>
<feature type="transmembrane region" description="Helical" evidence="4">
    <location>
        <begin position="12"/>
        <end position="32"/>
    </location>
</feature>
<dbReference type="InterPro" id="IPR029787">
    <property type="entry name" value="Nucleotide_cyclase"/>
</dbReference>
<dbReference type="AlphaFoldDB" id="A0A370DA69"/>
<evidence type="ECO:0000256" key="4">
    <source>
        <dbReference type="SAM" id="Phobius"/>
    </source>
</evidence>
<dbReference type="Proteomes" id="UP000254266">
    <property type="component" value="Unassembled WGS sequence"/>
</dbReference>
<dbReference type="GO" id="GO:0052621">
    <property type="term" value="F:diguanylate cyclase activity"/>
    <property type="evidence" value="ECO:0007669"/>
    <property type="project" value="UniProtKB-EC"/>
</dbReference>
<evidence type="ECO:0000259" key="5">
    <source>
        <dbReference type="PROSITE" id="PS50887"/>
    </source>
</evidence>
<comment type="cofactor">
    <cofactor evidence="1">
        <name>Mg(2+)</name>
        <dbReference type="ChEBI" id="CHEBI:18420"/>
    </cofactor>
</comment>
<dbReference type="CDD" id="cd01949">
    <property type="entry name" value="GGDEF"/>
    <property type="match status" value="1"/>
</dbReference>
<dbReference type="PANTHER" id="PTHR45138">
    <property type="entry name" value="REGULATORY COMPONENTS OF SENSORY TRANSDUCTION SYSTEM"/>
    <property type="match status" value="1"/>
</dbReference>
<dbReference type="InterPro" id="IPR043128">
    <property type="entry name" value="Rev_trsase/Diguanyl_cyclase"/>
</dbReference>
<dbReference type="InterPro" id="IPR000160">
    <property type="entry name" value="GGDEF_dom"/>
</dbReference>
<evidence type="ECO:0000256" key="3">
    <source>
        <dbReference type="ARBA" id="ARBA00034247"/>
    </source>
</evidence>
<accession>A0A370DA69</accession>
<comment type="caution">
    <text evidence="6">The sequence shown here is derived from an EMBL/GenBank/DDBJ whole genome shotgun (WGS) entry which is preliminary data.</text>
</comment>
<dbReference type="SUPFAM" id="SSF55073">
    <property type="entry name" value="Nucleotide cyclase"/>
    <property type="match status" value="1"/>
</dbReference>
<name>A0A370DA69_9GAMM</name>
<evidence type="ECO:0000313" key="6">
    <source>
        <dbReference type="EMBL" id="RDH81480.1"/>
    </source>
</evidence>
<organism evidence="6 7">
    <name type="scientific">endosymbiont of Galathealinum brachiosum</name>
    <dbReference type="NCBI Taxonomy" id="2200906"/>
    <lineage>
        <taxon>Bacteria</taxon>
        <taxon>Pseudomonadati</taxon>
        <taxon>Pseudomonadota</taxon>
        <taxon>Gammaproteobacteria</taxon>
        <taxon>sulfur-oxidizing symbionts</taxon>
    </lineage>
</organism>
<reference evidence="6 7" key="1">
    <citation type="journal article" date="2018" name="ISME J.">
        <title>Endosymbiont genomes yield clues of tubeworm success.</title>
        <authorList>
            <person name="Li Y."/>
            <person name="Liles M.R."/>
            <person name="Halanych K.M."/>
        </authorList>
    </citation>
    <scope>NUCLEOTIDE SEQUENCE [LARGE SCALE GENOMIC DNA]</scope>
    <source>
        <strain evidence="6">A1464</strain>
    </source>
</reference>
<dbReference type="FunFam" id="3.30.70.270:FF:000001">
    <property type="entry name" value="Diguanylate cyclase domain protein"/>
    <property type="match status" value="1"/>
</dbReference>
<dbReference type="EMBL" id="QFXC01000013">
    <property type="protein sequence ID" value="RDH81480.1"/>
    <property type="molecule type" value="Genomic_DNA"/>
</dbReference>